<dbReference type="EMBL" id="QRMS01000002">
    <property type="protein sequence ID" value="RHJ87957.1"/>
    <property type="molecule type" value="Genomic_DNA"/>
</dbReference>
<dbReference type="Gene3D" id="1.10.357.10">
    <property type="entry name" value="Tetracycline Repressor, domain 2"/>
    <property type="match status" value="1"/>
</dbReference>
<dbReference type="STRING" id="1776384.GCA_900086585_03507"/>
<name>A0A415E2S9_9FIRM</name>
<dbReference type="InterPro" id="IPR009057">
    <property type="entry name" value="Homeodomain-like_sf"/>
</dbReference>
<proteinExistence type="predicted"/>
<dbReference type="RefSeq" id="WP_067541332.1">
    <property type="nucleotide sequence ID" value="NZ_AP025567.1"/>
</dbReference>
<accession>A0A415E2S9</accession>
<organism evidence="1 2">
    <name type="scientific">Emergencia timonensis</name>
    <dbReference type="NCBI Taxonomy" id="1776384"/>
    <lineage>
        <taxon>Bacteria</taxon>
        <taxon>Bacillati</taxon>
        <taxon>Bacillota</taxon>
        <taxon>Clostridia</taxon>
        <taxon>Peptostreptococcales</taxon>
        <taxon>Anaerovoracaceae</taxon>
        <taxon>Emergencia</taxon>
    </lineage>
</organism>
<evidence type="ECO:0000313" key="2">
    <source>
        <dbReference type="Proteomes" id="UP000284841"/>
    </source>
</evidence>
<evidence type="ECO:0000313" key="1">
    <source>
        <dbReference type="EMBL" id="RHJ87957.1"/>
    </source>
</evidence>
<dbReference type="OrthoDB" id="9812484at2"/>
<protein>
    <submittedName>
        <fullName evidence="1">TetR/AcrR family transcriptional regulator</fullName>
    </submittedName>
</protein>
<gene>
    <name evidence="1" type="ORF">DW099_05940</name>
</gene>
<dbReference type="SUPFAM" id="SSF46689">
    <property type="entry name" value="Homeodomain-like"/>
    <property type="match status" value="1"/>
</dbReference>
<reference evidence="1 2" key="1">
    <citation type="submission" date="2018-08" db="EMBL/GenBank/DDBJ databases">
        <title>A genome reference for cultivated species of the human gut microbiota.</title>
        <authorList>
            <person name="Zou Y."/>
            <person name="Xue W."/>
            <person name="Luo G."/>
        </authorList>
    </citation>
    <scope>NUCLEOTIDE SEQUENCE [LARGE SCALE GENOMIC DNA]</scope>
    <source>
        <strain evidence="1 2">AM07-24</strain>
    </source>
</reference>
<dbReference type="AlphaFoldDB" id="A0A415E2S9"/>
<keyword evidence="2" id="KW-1185">Reference proteome</keyword>
<comment type="caution">
    <text evidence="1">The sequence shown here is derived from an EMBL/GenBank/DDBJ whole genome shotgun (WGS) entry which is preliminary data.</text>
</comment>
<dbReference type="Proteomes" id="UP000284841">
    <property type="component" value="Unassembled WGS sequence"/>
</dbReference>
<dbReference type="GeneID" id="83005803"/>
<sequence length="206" mass="23966">MSKKGYSKQDRERVGQDLLAVGLEMLSQRGLKNTKLQDILQAVGISKPFFYNNYYTSLAELVIHIINYEVPLLLQVVREDAARQDITPEEKIERLLYRVTHSRQHHLFVMTQEEEMWVYKHLGPEKFATYQQGQVRLYEQVLSLWHISQEKCTPKELGNLILSVVLIYNSAARSLPFFFSEELERTAQAQVTALSRYLASLVDTEE</sequence>